<evidence type="ECO:0000313" key="2">
    <source>
        <dbReference type="Proteomes" id="UP000275461"/>
    </source>
</evidence>
<dbReference type="InterPro" id="IPR005651">
    <property type="entry name" value="Trm112-like"/>
</dbReference>
<dbReference type="RefSeq" id="WP_211328240.1">
    <property type="nucleotide sequence ID" value="NZ_RCDA01000001.1"/>
</dbReference>
<organism evidence="1 2">
    <name type="scientific">Alkalispirillum mobile</name>
    <dbReference type="NCBI Taxonomy" id="85925"/>
    <lineage>
        <taxon>Bacteria</taxon>
        <taxon>Pseudomonadati</taxon>
        <taxon>Pseudomonadota</taxon>
        <taxon>Gammaproteobacteria</taxon>
        <taxon>Chromatiales</taxon>
        <taxon>Ectothiorhodospiraceae</taxon>
        <taxon>Alkalispirillum</taxon>
    </lineage>
</organism>
<proteinExistence type="predicted"/>
<gene>
    <name evidence="1" type="ORF">DFR31_1427</name>
</gene>
<evidence type="ECO:0000313" key="1">
    <source>
        <dbReference type="EMBL" id="RLK51485.1"/>
    </source>
</evidence>
<protein>
    <submittedName>
        <fullName evidence="1">Uncharacterized protein YbaR (Trm112 family)</fullName>
    </submittedName>
</protein>
<comment type="caution">
    <text evidence="1">The sequence shown here is derived from an EMBL/GenBank/DDBJ whole genome shotgun (WGS) entry which is preliminary data.</text>
</comment>
<keyword evidence="2" id="KW-1185">Reference proteome</keyword>
<sequence length="91" mass="10077">MSVDKKLLDILCCPVTKQPVRPLEAEALKRLNAQIEQGQVRQMDDTPVEAPLREALITENGQRIYPVEDGIPIMLEERAIPASAAKQPSEA</sequence>
<dbReference type="Proteomes" id="UP000275461">
    <property type="component" value="Unassembled WGS sequence"/>
</dbReference>
<dbReference type="SUPFAM" id="SSF158997">
    <property type="entry name" value="Trm112p-like"/>
    <property type="match status" value="1"/>
</dbReference>
<dbReference type="AlphaFoldDB" id="A0A498C6I6"/>
<name>A0A498C6I6_9GAMM</name>
<reference evidence="1 2" key="1">
    <citation type="submission" date="2018-10" db="EMBL/GenBank/DDBJ databases">
        <title>Genomic Encyclopedia of Type Strains, Phase IV (KMG-IV): sequencing the most valuable type-strain genomes for metagenomic binning, comparative biology and taxonomic classification.</title>
        <authorList>
            <person name="Goeker M."/>
        </authorList>
    </citation>
    <scope>NUCLEOTIDE SEQUENCE [LARGE SCALE GENOMIC DNA]</scope>
    <source>
        <strain evidence="1 2">DSM 12769</strain>
    </source>
</reference>
<dbReference type="Gene3D" id="2.20.25.10">
    <property type="match status" value="1"/>
</dbReference>
<accession>A0A498C6I6</accession>
<dbReference type="EMBL" id="RCDA01000001">
    <property type="protein sequence ID" value="RLK51485.1"/>
    <property type="molecule type" value="Genomic_DNA"/>
</dbReference>
<dbReference type="Pfam" id="PF03966">
    <property type="entry name" value="Trm112p"/>
    <property type="match status" value="1"/>
</dbReference>